<organism evidence="1 2">
    <name type="scientific">Blastochloris viridis</name>
    <name type="common">Rhodopseudomonas viridis</name>
    <dbReference type="NCBI Taxonomy" id="1079"/>
    <lineage>
        <taxon>Bacteria</taxon>
        <taxon>Pseudomonadati</taxon>
        <taxon>Pseudomonadota</taxon>
        <taxon>Alphaproteobacteria</taxon>
        <taxon>Hyphomicrobiales</taxon>
        <taxon>Blastochloridaceae</taxon>
        <taxon>Blastochloris</taxon>
    </lineage>
</organism>
<protein>
    <submittedName>
        <fullName evidence="1">Uncharacterized protein</fullName>
    </submittedName>
</protein>
<sequence>MSFERMLRHQESDELEHELASEMDAYGGWNVPVINDEPFRAWRPQGAYPSDFDRRPVTQDCGPEWDFRPADERVYVEGA</sequence>
<dbReference type="AlphaFoldDB" id="A0A6N4RBM0"/>
<proteinExistence type="predicted"/>
<gene>
    <name evidence="1" type="ORF">DI628_05970</name>
</gene>
<accession>A0A6N4RBM0</accession>
<comment type="caution">
    <text evidence="1">The sequence shown here is derived from an EMBL/GenBank/DDBJ whole genome shotgun (WGS) entry which is preliminary data.</text>
</comment>
<reference evidence="1 2" key="1">
    <citation type="journal article" date="2017" name="Nat. Commun.">
        <title>In situ click chemistry generation of cyclooxygenase-2 inhibitors.</title>
        <authorList>
            <person name="Bhardwaj A."/>
            <person name="Kaur J."/>
            <person name="Wuest M."/>
            <person name="Wuest F."/>
        </authorList>
    </citation>
    <scope>NUCLEOTIDE SEQUENCE [LARGE SCALE GENOMIC DNA]</scope>
    <source>
        <strain evidence="1">S2_018_000_R2_106</strain>
    </source>
</reference>
<evidence type="ECO:0000313" key="2">
    <source>
        <dbReference type="Proteomes" id="UP000320948"/>
    </source>
</evidence>
<name>A0A6N4RBM0_BLAVI</name>
<dbReference type="Proteomes" id="UP000320948">
    <property type="component" value="Unassembled WGS sequence"/>
</dbReference>
<dbReference type="EMBL" id="VAFM01000002">
    <property type="protein sequence ID" value="TKW60450.1"/>
    <property type="molecule type" value="Genomic_DNA"/>
</dbReference>
<evidence type="ECO:0000313" key="1">
    <source>
        <dbReference type="EMBL" id="TKW60450.1"/>
    </source>
</evidence>